<comment type="caution">
    <text evidence="5">The sequence shown here is derived from an EMBL/GenBank/DDBJ whole genome shotgun (WGS) entry which is preliminary data.</text>
</comment>
<feature type="domain" description="Methyltransferase type 11" evidence="4">
    <location>
        <begin position="56"/>
        <end position="143"/>
    </location>
</feature>
<keyword evidence="3" id="KW-0808">Transferase</keyword>
<reference evidence="5 6" key="1">
    <citation type="submission" date="2022-04" db="EMBL/GenBank/DDBJ databases">
        <title>Positive selection, recombination, and allopatry shape intraspecific diversity of widespread and dominant cyanobacteria.</title>
        <authorList>
            <person name="Wei J."/>
            <person name="Shu W."/>
            <person name="Hu C."/>
        </authorList>
    </citation>
    <scope>NUCLEOTIDE SEQUENCE [LARGE SCALE GENOMIC DNA]</scope>
    <source>
        <strain evidence="5 6">GB2-A5</strain>
    </source>
</reference>
<dbReference type="PANTHER" id="PTHR44942">
    <property type="entry name" value="METHYLTRANSF_11 DOMAIN-CONTAINING PROTEIN"/>
    <property type="match status" value="1"/>
</dbReference>
<sequence length="259" mass="28835">MNETNSKDTPLHAMNPLSRFSDRAADYAKHRPSYPTPAIDVILEGLGEPSQLVAADIGAGTGISSRLLAERGVRVIAIEPNAAMREAASPHPLVEFREGTAEATNLPDASVDLVTCFQSFHWFNPEPTLQEFRRILKSNGRLAVVWNDRECNEEFTANYSCIIQAASNNHPAEKRMVCADPLFSNPHFPNVRCLTFEYQQELDLEGLIGRAQSVSYIPKEGQVQQQLISDLQELYAGACNEQGFVYLVYSTNVYVANNW</sequence>
<dbReference type="InterPro" id="IPR051052">
    <property type="entry name" value="Diverse_substrate_MTase"/>
</dbReference>
<dbReference type="GO" id="GO:0008168">
    <property type="term" value="F:methyltransferase activity"/>
    <property type="evidence" value="ECO:0007669"/>
    <property type="project" value="UniProtKB-KW"/>
</dbReference>
<keyword evidence="6" id="KW-1185">Reference proteome</keyword>
<evidence type="ECO:0000313" key="5">
    <source>
        <dbReference type="EMBL" id="MEP0864307.1"/>
    </source>
</evidence>
<accession>A0ABV0JNP6</accession>
<comment type="similarity">
    <text evidence="1">Belongs to the methyltransferase superfamily.</text>
</comment>
<dbReference type="Gene3D" id="3.40.50.150">
    <property type="entry name" value="Vaccinia Virus protein VP39"/>
    <property type="match status" value="1"/>
</dbReference>
<dbReference type="EMBL" id="JAMPKK010000012">
    <property type="protein sequence ID" value="MEP0864307.1"/>
    <property type="molecule type" value="Genomic_DNA"/>
</dbReference>
<proteinExistence type="inferred from homology"/>
<dbReference type="GO" id="GO:0032259">
    <property type="term" value="P:methylation"/>
    <property type="evidence" value="ECO:0007669"/>
    <property type="project" value="UniProtKB-KW"/>
</dbReference>
<protein>
    <submittedName>
        <fullName evidence="5">Class I SAM-dependent methyltransferase</fullName>
    </submittedName>
</protein>
<dbReference type="CDD" id="cd02440">
    <property type="entry name" value="AdoMet_MTases"/>
    <property type="match status" value="1"/>
</dbReference>
<dbReference type="InterPro" id="IPR013216">
    <property type="entry name" value="Methyltransf_11"/>
</dbReference>
<evidence type="ECO:0000256" key="1">
    <source>
        <dbReference type="ARBA" id="ARBA00008361"/>
    </source>
</evidence>
<organism evidence="5 6">
    <name type="scientific">Funiculus sociatus GB2-A5</name>
    <dbReference type="NCBI Taxonomy" id="2933946"/>
    <lineage>
        <taxon>Bacteria</taxon>
        <taxon>Bacillati</taxon>
        <taxon>Cyanobacteriota</taxon>
        <taxon>Cyanophyceae</taxon>
        <taxon>Coleofasciculales</taxon>
        <taxon>Coleofasciculaceae</taxon>
        <taxon>Funiculus</taxon>
    </lineage>
</organism>
<dbReference type="InterPro" id="IPR029063">
    <property type="entry name" value="SAM-dependent_MTases_sf"/>
</dbReference>
<dbReference type="Pfam" id="PF08241">
    <property type="entry name" value="Methyltransf_11"/>
    <property type="match status" value="1"/>
</dbReference>
<dbReference type="SUPFAM" id="SSF53335">
    <property type="entry name" value="S-adenosyl-L-methionine-dependent methyltransferases"/>
    <property type="match status" value="1"/>
</dbReference>
<gene>
    <name evidence="5" type="ORF">NDI37_07475</name>
</gene>
<dbReference type="PANTHER" id="PTHR44942:SF4">
    <property type="entry name" value="METHYLTRANSFERASE TYPE 11 DOMAIN-CONTAINING PROTEIN"/>
    <property type="match status" value="1"/>
</dbReference>
<dbReference type="Proteomes" id="UP001442494">
    <property type="component" value="Unassembled WGS sequence"/>
</dbReference>
<evidence type="ECO:0000259" key="4">
    <source>
        <dbReference type="Pfam" id="PF08241"/>
    </source>
</evidence>
<name>A0ABV0JNP6_9CYAN</name>
<evidence type="ECO:0000313" key="6">
    <source>
        <dbReference type="Proteomes" id="UP001442494"/>
    </source>
</evidence>
<evidence type="ECO:0000256" key="2">
    <source>
        <dbReference type="ARBA" id="ARBA00022603"/>
    </source>
</evidence>
<keyword evidence="2 5" id="KW-0489">Methyltransferase</keyword>
<evidence type="ECO:0000256" key="3">
    <source>
        <dbReference type="ARBA" id="ARBA00022679"/>
    </source>
</evidence>